<protein>
    <recommendedName>
        <fullName evidence="2">Serine/threonine-protein kinase SAK</fullName>
    </recommendedName>
    <alternativeName>
        <fullName evidence="1">Serine/threonine-protein kinase Sak</fullName>
    </alternativeName>
</protein>
<evidence type="ECO:0000259" key="3">
    <source>
        <dbReference type="PROSITE" id="PS50011"/>
    </source>
</evidence>
<proteinExistence type="predicted"/>
<reference evidence="4" key="2">
    <citation type="submission" date="2025-08" db="UniProtKB">
        <authorList>
            <consortium name="Ensembl"/>
        </authorList>
    </citation>
    <scope>IDENTIFICATION</scope>
</reference>
<sequence length="302" mass="34074">MVRDLEVQQRESGCLILRVPRFQPKISCGSVYGGYRRADNLPVAIKHIPKGNVVWTDTDENGQRLTIEVAAMLKLQTESADSVGKSAPISLLDWYDFNQEQILVLERPVPAVDLSQFVKNNKEPLQENQAKTIIKQLVDAVKHLEDTNIFHRDIKPQNILDMNIKIGDFGLATQLKLPNEKHFTMCGTPNYISPEVATRSAHGLESDVWSLGCMFYAFLMGRPPFDTDTVKHTLSKVVLGDYEMPCHVSLEAQDLIHHPMWEKVSRCSTAPQLHPKIYSSAATRTFQVHDSFTPSIVNSIKH</sequence>
<dbReference type="Pfam" id="PF00069">
    <property type="entry name" value="Pkinase"/>
    <property type="match status" value="1"/>
</dbReference>
<dbReference type="GO" id="GO:0005634">
    <property type="term" value="C:nucleus"/>
    <property type="evidence" value="ECO:0007669"/>
    <property type="project" value="TreeGrafter"/>
</dbReference>
<keyword evidence="5" id="KW-1185">Reference proteome</keyword>
<dbReference type="GeneTree" id="ENSGT00950000182996"/>
<dbReference type="Gene3D" id="1.10.510.10">
    <property type="entry name" value="Transferase(Phosphotransferase) domain 1"/>
    <property type="match status" value="1"/>
</dbReference>
<dbReference type="FunFam" id="3.30.200.20:FF:000475">
    <property type="entry name" value="Serine/threonine-protein kinase"/>
    <property type="match status" value="1"/>
</dbReference>
<dbReference type="SUPFAM" id="SSF56112">
    <property type="entry name" value="Protein kinase-like (PK-like)"/>
    <property type="match status" value="1"/>
</dbReference>
<dbReference type="GO" id="GO:0004672">
    <property type="term" value="F:protein kinase activity"/>
    <property type="evidence" value="ECO:0007669"/>
    <property type="project" value="InterPro"/>
</dbReference>
<reference evidence="4" key="3">
    <citation type="submission" date="2025-09" db="UniProtKB">
        <authorList>
            <consortium name="Ensembl"/>
        </authorList>
    </citation>
    <scope>IDENTIFICATION</scope>
</reference>
<reference evidence="4" key="1">
    <citation type="submission" date="2014-08" db="EMBL/GenBank/DDBJ databases">
        <authorList>
            <person name="Senf B."/>
            <person name="Petzold A."/>
            <person name="Downie B.R."/>
            <person name="Koch P."/>
            <person name="Platzer M."/>
        </authorList>
    </citation>
    <scope>NUCLEOTIDE SEQUENCE [LARGE SCALE GENOMIC DNA]</scope>
    <source>
        <strain evidence="4">GRZ</strain>
    </source>
</reference>
<dbReference type="Proteomes" id="UP000694548">
    <property type="component" value="Chromosome sgr16"/>
</dbReference>
<evidence type="ECO:0000256" key="1">
    <source>
        <dbReference type="ARBA" id="ARBA00030429"/>
    </source>
</evidence>
<accession>A0A8C6VUJ4</accession>
<dbReference type="SMART" id="SM00220">
    <property type="entry name" value="S_TKc"/>
    <property type="match status" value="1"/>
</dbReference>
<dbReference type="AlphaFoldDB" id="A0A8C6VUJ4"/>
<evidence type="ECO:0000256" key="2">
    <source>
        <dbReference type="ARBA" id="ARBA00030924"/>
    </source>
</evidence>
<dbReference type="Ensembl" id="ENSNFUT00015042783.1">
    <property type="protein sequence ID" value="ENSNFUP00015040982.1"/>
    <property type="gene ID" value="ENSNFUG00015019648.1"/>
</dbReference>
<evidence type="ECO:0000313" key="5">
    <source>
        <dbReference type="Proteomes" id="UP000694548"/>
    </source>
</evidence>
<dbReference type="GO" id="GO:0005524">
    <property type="term" value="F:ATP binding"/>
    <property type="evidence" value="ECO:0007669"/>
    <property type="project" value="InterPro"/>
</dbReference>
<evidence type="ECO:0000313" key="4">
    <source>
        <dbReference type="Ensembl" id="ENSNFUP00015040982.1"/>
    </source>
</evidence>
<feature type="domain" description="Protein kinase" evidence="3">
    <location>
        <begin position="17"/>
        <end position="277"/>
    </location>
</feature>
<dbReference type="InterPro" id="IPR011009">
    <property type="entry name" value="Kinase-like_dom_sf"/>
</dbReference>
<name>A0A8C6VUJ4_NOTFU</name>
<dbReference type="PANTHER" id="PTHR24345">
    <property type="entry name" value="SERINE/THREONINE-PROTEIN KINASE PLK"/>
    <property type="match status" value="1"/>
</dbReference>
<dbReference type="PANTHER" id="PTHR24345:SF89">
    <property type="entry name" value="SERINE_THREONINE-PROTEIN KINASE PLK4"/>
    <property type="match status" value="1"/>
</dbReference>
<dbReference type="PROSITE" id="PS50011">
    <property type="entry name" value="PROTEIN_KINASE_DOM"/>
    <property type="match status" value="1"/>
</dbReference>
<dbReference type="InterPro" id="IPR000719">
    <property type="entry name" value="Prot_kinase_dom"/>
</dbReference>
<dbReference type="Gene3D" id="3.30.200.20">
    <property type="entry name" value="Phosphorylase Kinase, domain 1"/>
    <property type="match status" value="1"/>
</dbReference>
<organism evidence="4 5">
    <name type="scientific">Nothobranchius furzeri</name>
    <name type="common">Turquoise killifish</name>
    <dbReference type="NCBI Taxonomy" id="105023"/>
    <lineage>
        <taxon>Eukaryota</taxon>
        <taxon>Metazoa</taxon>
        <taxon>Chordata</taxon>
        <taxon>Craniata</taxon>
        <taxon>Vertebrata</taxon>
        <taxon>Euteleostomi</taxon>
        <taxon>Actinopterygii</taxon>
        <taxon>Neopterygii</taxon>
        <taxon>Teleostei</taxon>
        <taxon>Neoteleostei</taxon>
        <taxon>Acanthomorphata</taxon>
        <taxon>Ovalentaria</taxon>
        <taxon>Atherinomorphae</taxon>
        <taxon>Cyprinodontiformes</taxon>
        <taxon>Nothobranchiidae</taxon>
        <taxon>Nothobranchius</taxon>
    </lineage>
</organism>